<dbReference type="PATRIC" id="fig|456.5.peg.2184"/>
<dbReference type="InterPro" id="IPR043129">
    <property type="entry name" value="ATPase_NBD"/>
</dbReference>
<dbReference type="InterPro" id="IPR000600">
    <property type="entry name" value="ROK"/>
</dbReference>
<evidence type="ECO:0000313" key="5">
    <source>
        <dbReference type="EMBL" id="KTD17734.1"/>
    </source>
</evidence>
<dbReference type="InterPro" id="IPR030960">
    <property type="entry name" value="DHQS/DOIS_N"/>
</dbReference>
<dbReference type="OrthoDB" id="9806583at2"/>
<keyword evidence="2" id="KW-0520">NAD</keyword>
<gene>
    <name evidence="5" type="primary">aroB_2</name>
    <name evidence="5" type="ORF">Ljor_2040</name>
</gene>
<dbReference type="Pfam" id="PF00480">
    <property type="entry name" value="ROK"/>
    <property type="match status" value="1"/>
</dbReference>
<dbReference type="Gene3D" id="1.10.3210.10">
    <property type="entry name" value="Hypothetical protein af1432"/>
    <property type="match status" value="1"/>
</dbReference>
<dbReference type="Pfam" id="PF01761">
    <property type="entry name" value="DHQ_synthase"/>
    <property type="match status" value="1"/>
</dbReference>
<evidence type="ECO:0000313" key="6">
    <source>
        <dbReference type="Proteomes" id="UP000055035"/>
    </source>
</evidence>
<dbReference type="EMBL" id="LNYJ01000011">
    <property type="protein sequence ID" value="KTD17734.1"/>
    <property type="molecule type" value="Genomic_DNA"/>
</dbReference>
<keyword evidence="6" id="KW-1185">Reference proteome</keyword>
<dbReference type="Gene3D" id="3.30.420.40">
    <property type="match status" value="2"/>
</dbReference>
<evidence type="ECO:0000256" key="2">
    <source>
        <dbReference type="ARBA" id="ARBA00023027"/>
    </source>
</evidence>
<comment type="caution">
    <text evidence="5">The sequence shown here is derived from an EMBL/GenBank/DDBJ whole genome shotgun (WGS) entry which is preliminary data.</text>
</comment>
<comment type="cofactor">
    <cofactor evidence="1">
        <name>NAD(+)</name>
        <dbReference type="ChEBI" id="CHEBI:57540"/>
    </cofactor>
</comment>
<sequence length="1921" mass="217456">MGITMFLARRAAASPNFNFIIDTLNQYASLPGLSDCEIRLALNEEEQIRLQNHLVFSSLQFQFAPNADKNQPALILKSLKLNAKEYGLTLAIFRDQRIEQQVLIPKTLETEIINNPDDHFGLPAFCEDKELFICVEKNLGEDRKRQIIKYLEGHKNSQAILFEIDTNQPGQAWEQLIALSTEAKTRNFNRRGIFVAVGGAAIQNMVGMTARTFRRGASCMYYPLTQDDLKEAFKLNPKIQWDSKARAIPFYPATWVIIEKSLDVSLGDSKLCEHLPQSLTVKEITKALEPDNNQIVQACPEKRLLIVIDRKFYESHKEKLDDYFRHNLLLQQKTYRILFLEGGDENKNQFILKKIMDEAFTVGVDNRQGAILAFGGGVVLDAVGAAAALVDTDYIRVPTTLLAVIDAAVGIKTGINLNGKNDFGAFYKPRAVVYDQEFLKTEALRNIQSGLAEMIKIFIVTDSSSFYRLEKHFKQFLTKDFNENTSVLMSAAIYCMLHQLQPNIYEDRTLERLADFGHEIGHIFEYLSEYRLLHGEAVSLGMAVASTIAYHRQLLAKAELDNILRLLHAIGLPIADELYGQNHLGHIAEKMRDAKANKGGDSAVVAPVKVGQGSFIRDISLEELERAFSYLVDEKEQLDKDKWQEQGQQFIVDEFRPTEAQASIVFDVGGTNLRCGVYLSNGTLVYETRNPTPSIKSMPEASLKEIQRSLIGAIKQYVRQAQEKFPEEDLQQVIISFAGTLKKGVVLKSASLWGEASNVPLQDMLESAMPNLKFTLINDVIAAAWRYGTDPYYSQLNSICIFTLSTGIGAAYFSIGEQNQDKEVISIGHKKKFNEENSLQCDCGEYGHLEPYVSGRGALHQIIRMAIDATQSSQRAAFQQSFLFYPAKQKLLSLSPSKIEAILKDPYIKKILDEKGIPIAPIDEMSSYFIQGKTECSSDPELIEALACAVVMDNQLLCAAINKKDPFVEPLFQQIVEQIGEEILQIARGGTDRIILMGGFARAIKERLETALLTVCLNNKIPAKRVHSLFSWALDDDNDGILGAAYYGDQPRRLWSLFNRIIADKARLAQDKASALHEKILRKAFLCAYHFHSHRPKQASFKYRPDEPSRYFIWHPLELAGQVVRQLSPDDSELIVAAFLHDLLEYTEMEATKLQESFGLKVLNIACDLSQRRELLSMSLADLDKHGFNSTIIAKYLGWDLSLPLADEQVKAIANIATKIEHYSRLLDNPLDVRSQVLKILDNINNYSSIDRLSSSELKYRTDVELLLFKIYLDKLSVPRAIRADAYSYINKLLLTFGHADLNSEASKKKQALIERDLLQPARRKTMAVSITDSSYLYENSLSKACEQLSCAKQQNFARALKRLTDLNTLPISKNQFLQKLKGAFQAQSEEAESQNTKEGRLFEIASRLFSQLKEHYSLPGHYGRFSSNLSSAQLLSCGQTIVYCPKGKNLSVLPGQKYKDPDTGRINPLVTAMSGSKEFWLEFLEEQELDVESQNFYSENQTEIDKFLQDKQFLSYASLFYTSDRVVPFKIKLPNGRVQELCLFESNASQIVGGQFMFVAPSSMPELQTEQLVREITSISKALDHYLLTGHYSRAFEILQAKHRNLVRSLNPVKCLQRRGSTSLLSTTPSFFTEKNDAPKSPQPVSSNDLFPKSQAKMVFRNLPIRKKAAFPMKKNEHAEYLLMVATALEANYALFQNSSDTASIPEHYHFYAVNKNKFLFDGEKVQSIPLFQAKKAYGLYQSDKFMLERVEWQGACYRLTVHLQEHLIDYGPAVDCLQMIEGIANELISDEVSESCQLTFVANRQNHCVDLYIGIRKHFRTYPLENSLAKQNDLQYPFNGALEFAGINTMKDENEFKKYQAFYQKHVLEQGEAMAKKMLVEIQNESLRLSKPETQLLTEFETRLKQGLAQQAETTFSCS</sequence>
<feature type="domain" description="3-dehydroquinate synthase C-terminal" evidence="4">
    <location>
        <begin position="450"/>
        <end position="587"/>
    </location>
</feature>
<evidence type="ECO:0000259" key="4">
    <source>
        <dbReference type="Pfam" id="PF24621"/>
    </source>
</evidence>
<dbReference type="Gene3D" id="1.20.1090.10">
    <property type="entry name" value="Dehydroquinate synthase-like - alpha domain"/>
    <property type="match status" value="1"/>
</dbReference>
<dbReference type="Pfam" id="PF24621">
    <property type="entry name" value="DHQS_C"/>
    <property type="match status" value="1"/>
</dbReference>
<dbReference type="SUPFAM" id="SSF53067">
    <property type="entry name" value="Actin-like ATPase domain"/>
    <property type="match status" value="1"/>
</dbReference>
<dbReference type="STRING" id="456.Ljor_2040"/>
<dbReference type="SUPFAM" id="SSF109604">
    <property type="entry name" value="HD-domain/PDEase-like"/>
    <property type="match status" value="1"/>
</dbReference>
<dbReference type="PANTHER" id="PTHR43622:SF3">
    <property type="entry name" value="2-EPI-5-EPI-VALIOLONE SYNTHASE"/>
    <property type="match status" value="1"/>
</dbReference>
<dbReference type="GO" id="GO:0046872">
    <property type="term" value="F:metal ion binding"/>
    <property type="evidence" value="ECO:0007669"/>
    <property type="project" value="UniProtKB-KW"/>
</dbReference>
<protein>
    <submittedName>
        <fullName evidence="5">3-dehydroquinate synthase</fullName>
    </submittedName>
</protein>
<name>A0A0W0VD02_9GAMM</name>
<evidence type="ECO:0000256" key="1">
    <source>
        <dbReference type="ARBA" id="ARBA00001911"/>
    </source>
</evidence>
<dbReference type="SUPFAM" id="SSF56796">
    <property type="entry name" value="Dehydroquinate synthase-like"/>
    <property type="match status" value="2"/>
</dbReference>
<organism evidence="5 6">
    <name type="scientific">Legionella jordanis</name>
    <dbReference type="NCBI Taxonomy" id="456"/>
    <lineage>
        <taxon>Bacteria</taxon>
        <taxon>Pseudomonadati</taxon>
        <taxon>Pseudomonadota</taxon>
        <taxon>Gammaproteobacteria</taxon>
        <taxon>Legionellales</taxon>
        <taxon>Legionellaceae</taxon>
        <taxon>Legionella</taxon>
    </lineage>
</organism>
<evidence type="ECO:0000259" key="3">
    <source>
        <dbReference type="Pfam" id="PF01761"/>
    </source>
</evidence>
<dbReference type="InterPro" id="IPR050071">
    <property type="entry name" value="Dehydroquinate_synthase"/>
</dbReference>
<dbReference type="GO" id="GO:0003856">
    <property type="term" value="F:3-dehydroquinate synthase activity"/>
    <property type="evidence" value="ECO:0007669"/>
    <property type="project" value="TreeGrafter"/>
</dbReference>
<dbReference type="PANTHER" id="PTHR43622">
    <property type="entry name" value="3-DEHYDROQUINATE SYNTHASE"/>
    <property type="match status" value="1"/>
</dbReference>
<accession>A0A0W0VD02</accession>
<dbReference type="InterPro" id="IPR056179">
    <property type="entry name" value="DHQS_C"/>
</dbReference>
<proteinExistence type="predicted"/>
<dbReference type="Proteomes" id="UP000055035">
    <property type="component" value="Unassembled WGS sequence"/>
</dbReference>
<dbReference type="Gene3D" id="3.40.50.1970">
    <property type="match status" value="2"/>
</dbReference>
<reference evidence="5 6" key="1">
    <citation type="submission" date="2015-11" db="EMBL/GenBank/DDBJ databases">
        <title>Genomic analysis of 38 Legionella species identifies large and diverse effector repertoires.</title>
        <authorList>
            <person name="Burstein D."/>
            <person name="Amaro F."/>
            <person name="Zusman T."/>
            <person name="Lifshitz Z."/>
            <person name="Cohen O."/>
            <person name="Gilbert J.A."/>
            <person name="Pupko T."/>
            <person name="Shuman H.A."/>
            <person name="Segal G."/>
        </authorList>
    </citation>
    <scope>NUCLEOTIDE SEQUENCE [LARGE SCALE GENOMIC DNA]</scope>
    <source>
        <strain evidence="5 6">BL-540</strain>
    </source>
</reference>
<feature type="domain" description="3-dehydroquinate synthase N-terminal" evidence="3">
    <location>
        <begin position="339"/>
        <end position="447"/>
    </location>
</feature>